<keyword evidence="1" id="KW-0548">Nucleotidyltransferase</keyword>
<keyword evidence="1" id="KW-0695">RNA-directed DNA polymerase</keyword>
<name>A0AAV4FBV4_9GAST</name>
<dbReference type="AlphaFoldDB" id="A0AAV4FBV4"/>
<evidence type="ECO:0000313" key="1">
    <source>
        <dbReference type="EMBL" id="GFR70769.1"/>
    </source>
</evidence>
<dbReference type="InterPro" id="IPR052560">
    <property type="entry name" value="RdDP_mobile_element"/>
</dbReference>
<dbReference type="EMBL" id="BMAT01004233">
    <property type="protein sequence ID" value="GFR70769.1"/>
    <property type="molecule type" value="Genomic_DNA"/>
</dbReference>
<sequence>MVPKVIKRIEGKRAPTRVEPLVVDGHVLPSWRAEAEAFNKFYASIGNCKDTQSEKDMKRERRELQKRPTANQRYWTTEFTMAELELAIRKGKTGKAPGRDSVTQEMIQNMSPSAKLKLLALYNRTWTEGSVPVAWRTATIVPILKGWKSQKEISSYRPISLTSTVSKTMEPMVNALLYHYLEESKELDESQAGFR</sequence>
<keyword evidence="1" id="KW-0808">Transferase</keyword>
<dbReference type="PANTHER" id="PTHR36688">
    <property type="entry name" value="ENDO/EXONUCLEASE/PHOSPHATASE DOMAIN-CONTAINING PROTEIN"/>
    <property type="match status" value="1"/>
</dbReference>
<evidence type="ECO:0000313" key="2">
    <source>
        <dbReference type="Proteomes" id="UP000762676"/>
    </source>
</evidence>
<dbReference type="GO" id="GO:0003964">
    <property type="term" value="F:RNA-directed DNA polymerase activity"/>
    <property type="evidence" value="ECO:0007669"/>
    <property type="project" value="UniProtKB-KW"/>
</dbReference>
<accession>A0AAV4FBV4</accession>
<gene>
    <name evidence="1" type="ORF">ElyMa_002080700</name>
</gene>
<proteinExistence type="predicted"/>
<comment type="caution">
    <text evidence="1">The sequence shown here is derived from an EMBL/GenBank/DDBJ whole genome shotgun (WGS) entry which is preliminary data.</text>
</comment>
<protein>
    <submittedName>
        <fullName evidence="1">RNA-directed DNA polymerase from mobile element jockey</fullName>
    </submittedName>
</protein>
<reference evidence="1 2" key="1">
    <citation type="journal article" date="2021" name="Elife">
        <title>Chloroplast acquisition without the gene transfer in kleptoplastic sea slugs, Plakobranchus ocellatus.</title>
        <authorList>
            <person name="Maeda T."/>
            <person name="Takahashi S."/>
            <person name="Yoshida T."/>
            <person name="Shimamura S."/>
            <person name="Takaki Y."/>
            <person name="Nagai Y."/>
            <person name="Toyoda A."/>
            <person name="Suzuki Y."/>
            <person name="Arimoto A."/>
            <person name="Ishii H."/>
            <person name="Satoh N."/>
            <person name="Nishiyama T."/>
            <person name="Hasebe M."/>
            <person name="Maruyama T."/>
            <person name="Minagawa J."/>
            <person name="Obokata J."/>
            <person name="Shigenobu S."/>
        </authorList>
    </citation>
    <scope>NUCLEOTIDE SEQUENCE [LARGE SCALE GENOMIC DNA]</scope>
</reference>
<keyword evidence="2" id="KW-1185">Reference proteome</keyword>
<dbReference type="PANTHER" id="PTHR36688:SF1">
    <property type="entry name" value="ENDONUCLEASE_EXONUCLEASE_PHOSPHATASE DOMAIN-CONTAINING PROTEIN"/>
    <property type="match status" value="1"/>
</dbReference>
<dbReference type="Proteomes" id="UP000762676">
    <property type="component" value="Unassembled WGS sequence"/>
</dbReference>
<organism evidence="1 2">
    <name type="scientific">Elysia marginata</name>
    <dbReference type="NCBI Taxonomy" id="1093978"/>
    <lineage>
        <taxon>Eukaryota</taxon>
        <taxon>Metazoa</taxon>
        <taxon>Spiralia</taxon>
        <taxon>Lophotrochozoa</taxon>
        <taxon>Mollusca</taxon>
        <taxon>Gastropoda</taxon>
        <taxon>Heterobranchia</taxon>
        <taxon>Euthyneura</taxon>
        <taxon>Panpulmonata</taxon>
        <taxon>Sacoglossa</taxon>
        <taxon>Placobranchoidea</taxon>
        <taxon>Plakobranchidae</taxon>
        <taxon>Elysia</taxon>
    </lineage>
</organism>